<dbReference type="PANTHER" id="PTHR34496:SF10">
    <property type="entry name" value="GLCNAC TRANSFERASE"/>
    <property type="match status" value="1"/>
</dbReference>
<organism evidence="1 2">
    <name type="scientific">Aliarcobacter cryaerophilus</name>
    <dbReference type="NCBI Taxonomy" id="28198"/>
    <lineage>
        <taxon>Bacteria</taxon>
        <taxon>Pseudomonadati</taxon>
        <taxon>Campylobacterota</taxon>
        <taxon>Epsilonproteobacteria</taxon>
        <taxon>Campylobacterales</taxon>
        <taxon>Arcobacteraceae</taxon>
        <taxon>Aliarcobacter</taxon>
    </lineage>
</organism>
<reference evidence="1 2" key="1">
    <citation type="submission" date="2017-09" db="EMBL/GenBank/DDBJ databases">
        <title>Reassesment of A. cryaerophilus.</title>
        <authorList>
            <person name="Perez-Cataluna A."/>
            <person name="Collado L."/>
            <person name="Salgado O."/>
            <person name="Lefinanco V."/>
            <person name="Figueras M.J."/>
        </authorList>
    </citation>
    <scope>NUCLEOTIDE SEQUENCE [LARGE SCALE GENOMIC DNA]</scope>
    <source>
        <strain evidence="1 2">LMG 10210</strain>
    </source>
</reference>
<accession>A0A2S9T109</accession>
<dbReference type="RefSeq" id="WP_105916078.1">
    <property type="nucleotide sequence ID" value="NZ_NXGE01000010.1"/>
</dbReference>
<gene>
    <name evidence="1" type="ORF">CJ673_10260</name>
</gene>
<dbReference type="InterPro" id="IPR021067">
    <property type="entry name" value="Glycosyltransferase"/>
</dbReference>
<dbReference type="AlphaFoldDB" id="A0A2S9T109"/>
<dbReference type="EMBL" id="NXGE01000010">
    <property type="protein sequence ID" value="PRM92534.1"/>
    <property type="molecule type" value="Genomic_DNA"/>
</dbReference>
<dbReference type="InterPro" id="IPR029044">
    <property type="entry name" value="Nucleotide-diphossugar_trans"/>
</dbReference>
<dbReference type="Pfam" id="PF11397">
    <property type="entry name" value="GlcNAc"/>
    <property type="match status" value="2"/>
</dbReference>
<proteinExistence type="predicted"/>
<dbReference type="SUPFAM" id="SSF53448">
    <property type="entry name" value="Nucleotide-diphospho-sugar transferases"/>
    <property type="match status" value="1"/>
</dbReference>
<dbReference type="Proteomes" id="UP000238281">
    <property type="component" value="Unassembled WGS sequence"/>
</dbReference>
<evidence type="ECO:0000313" key="1">
    <source>
        <dbReference type="EMBL" id="PRM92534.1"/>
    </source>
</evidence>
<name>A0A2S9T109_9BACT</name>
<sequence>MNNTIFISLASYCDDMLEFTLKSAFNSAKNKENIFFGVVDQNHVNSRDTIKSLEFSNQIRYCHIFPDDSLGVSWARHLCFSLYNNEKYFLQVDSHTYFEENWDENLIIQYKTLLGKSSKPIISTYPYGFSIEENNEITFKKPSGKTVLLLRPKKELKIDKQNLVLQFRAKHITSSEAILGCHIAAGFLFANGDFIEEIPYDPYLYFHGEEQSLAIRSFTKGWDIYHPKWIPLYHLYKKAGTKYETHHWSGDISKQRDFDWVYLQKRAKDRLQKLIYGKLNSSIYGLGKDRTIDEYIKFSGIDYFNYTITDSI</sequence>
<dbReference type="Gene3D" id="3.90.550.10">
    <property type="entry name" value="Spore Coat Polysaccharide Biosynthesis Protein SpsA, Chain A"/>
    <property type="match status" value="1"/>
</dbReference>
<evidence type="ECO:0008006" key="3">
    <source>
        <dbReference type="Google" id="ProtNLM"/>
    </source>
</evidence>
<evidence type="ECO:0000313" key="2">
    <source>
        <dbReference type="Proteomes" id="UP000238281"/>
    </source>
</evidence>
<protein>
    <recommendedName>
        <fullName evidence="3">Glycosyltransferase (GlcNAc)</fullName>
    </recommendedName>
</protein>
<comment type="caution">
    <text evidence="1">The sequence shown here is derived from an EMBL/GenBank/DDBJ whole genome shotgun (WGS) entry which is preliminary data.</text>
</comment>
<dbReference type="PANTHER" id="PTHR34496">
    <property type="entry name" value="GLCNAC TRANSFERASE-RELATED"/>
    <property type="match status" value="1"/>
</dbReference>